<dbReference type="CDD" id="cd07818">
    <property type="entry name" value="SRPBCC_1"/>
    <property type="match status" value="1"/>
</dbReference>
<dbReference type="AlphaFoldDB" id="A0A3M2LBD5"/>
<organism evidence="1 2">
    <name type="scientific">Nocardia stercoris</name>
    <dbReference type="NCBI Taxonomy" id="2483361"/>
    <lineage>
        <taxon>Bacteria</taxon>
        <taxon>Bacillati</taxon>
        <taxon>Actinomycetota</taxon>
        <taxon>Actinomycetes</taxon>
        <taxon>Mycobacteriales</taxon>
        <taxon>Nocardiaceae</taxon>
        <taxon>Nocardia</taxon>
    </lineage>
</organism>
<dbReference type="SUPFAM" id="SSF55961">
    <property type="entry name" value="Bet v1-like"/>
    <property type="match status" value="1"/>
</dbReference>
<dbReference type="Gene3D" id="3.30.530.20">
    <property type="match status" value="1"/>
</dbReference>
<accession>A0A3M2LBD5</accession>
<gene>
    <name evidence="1" type="ORF">EBN03_00325</name>
</gene>
<name>A0A3M2LBD5_9NOCA</name>
<evidence type="ECO:0000313" key="2">
    <source>
        <dbReference type="Proteomes" id="UP000279275"/>
    </source>
</evidence>
<dbReference type="EMBL" id="RFFH01000001">
    <property type="protein sequence ID" value="RMI34862.1"/>
    <property type="molecule type" value="Genomic_DNA"/>
</dbReference>
<reference evidence="1 2" key="1">
    <citation type="submission" date="2018-10" db="EMBL/GenBank/DDBJ databases">
        <title>Isolation from cow dung.</title>
        <authorList>
            <person name="Ling L."/>
        </authorList>
    </citation>
    <scope>NUCLEOTIDE SEQUENCE [LARGE SCALE GENOMIC DNA]</scope>
    <source>
        <strain evidence="1 2">NEAU-LL90</strain>
    </source>
</reference>
<dbReference type="InterPro" id="IPR023393">
    <property type="entry name" value="START-like_dom_sf"/>
</dbReference>
<dbReference type="Pfam" id="PF10604">
    <property type="entry name" value="Polyketide_cyc2"/>
    <property type="match status" value="1"/>
</dbReference>
<dbReference type="Proteomes" id="UP000279275">
    <property type="component" value="Unassembled WGS sequence"/>
</dbReference>
<dbReference type="InterPro" id="IPR019587">
    <property type="entry name" value="Polyketide_cyclase/dehydratase"/>
</dbReference>
<keyword evidence="2" id="KW-1185">Reference proteome</keyword>
<dbReference type="OrthoDB" id="9807923at2"/>
<proteinExistence type="predicted"/>
<comment type="caution">
    <text evidence="1">The sequence shown here is derived from an EMBL/GenBank/DDBJ whole genome shotgun (WGS) entry which is preliminary data.</text>
</comment>
<dbReference type="RefSeq" id="WP_122185832.1">
    <property type="nucleotide sequence ID" value="NZ_RFFH01000001.1"/>
</dbReference>
<protein>
    <submittedName>
        <fullName evidence="1">Transcriptional regulator</fullName>
    </submittedName>
</protein>
<evidence type="ECO:0000313" key="1">
    <source>
        <dbReference type="EMBL" id="RMI34862.1"/>
    </source>
</evidence>
<sequence length="156" mass="17415">MTDSSSFVVERSVTIAAPESRIRPLVENFHSWRDWSPWEDLDPAMQRTYSGPDSGVGARYAWEGNRKAGAGAMTITGTEPGRVDIDLNFRKPFKADNKVEFRFTPADSGTTVSWSMSGRKNLLMRVLAPIFDTDKVVGKDYERGLAGLKRLAEQVN</sequence>